<evidence type="ECO:0000256" key="4">
    <source>
        <dbReference type="ARBA" id="ARBA00014478"/>
    </source>
</evidence>
<dbReference type="GeneID" id="88173313"/>
<dbReference type="Gene3D" id="3.90.1140.10">
    <property type="entry name" value="Cyclic phosphodiesterase"/>
    <property type="match status" value="1"/>
</dbReference>
<dbReference type="Proteomes" id="UP001338582">
    <property type="component" value="Chromosome 3"/>
</dbReference>
<dbReference type="GO" id="GO:0004113">
    <property type="term" value="F:2',3'-cyclic-nucleotide 3'-phosphodiesterase activity"/>
    <property type="evidence" value="ECO:0007669"/>
    <property type="project" value="UniProtKB-EC"/>
</dbReference>
<evidence type="ECO:0000256" key="1">
    <source>
        <dbReference type="ARBA" id="ARBA00003831"/>
    </source>
</evidence>
<keyword evidence="6" id="KW-1185">Reference proteome</keyword>
<gene>
    <name evidence="5" type="ORF">PUMCH_002248</name>
</gene>
<dbReference type="RefSeq" id="XP_062877332.1">
    <property type="nucleotide sequence ID" value="XM_063021262.1"/>
</dbReference>
<evidence type="ECO:0000313" key="6">
    <source>
        <dbReference type="Proteomes" id="UP001338582"/>
    </source>
</evidence>
<dbReference type="AlphaFoldDB" id="A0AAX4H8Z4"/>
<organism evidence="5 6">
    <name type="scientific">Australozyma saopauloensis</name>
    <dbReference type="NCBI Taxonomy" id="291208"/>
    <lineage>
        <taxon>Eukaryota</taxon>
        <taxon>Fungi</taxon>
        <taxon>Dikarya</taxon>
        <taxon>Ascomycota</taxon>
        <taxon>Saccharomycotina</taxon>
        <taxon>Pichiomycetes</taxon>
        <taxon>Metschnikowiaceae</taxon>
        <taxon>Australozyma</taxon>
    </lineage>
</organism>
<reference evidence="5 6" key="1">
    <citation type="submission" date="2023-10" db="EMBL/GenBank/DDBJ databases">
        <title>Draft Genome Sequence of Candida saopaulonensis from a very Premature Infant with Sepsis.</title>
        <authorList>
            <person name="Ning Y."/>
            <person name="Dai R."/>
            <person name="Xiao M."/>
            <person name="Xu Y."/>
            <person name="Yan Q."/>
            <person name="Zhang L."/>
        </authorList>
    </citation>
    <scope>NUCLEOTIDE SEQUENCE [LARGE SCALE GENOMIC DNA]</scope>
    <source>
        <strain evidence="5 6">19XY460</strain>
    </source>
</reference>
<dbReference type="EC" id="3.1.4.37" evidence="3"/>
<dbReference type="GO" id="GO:0009187">
    <property type="term" value="P:cyclic nucleotide metabolic process"/>
    <property type="evidence" value="ECO:0007669"/>
    <property type="project" value="TreeGrafter"/>
</dbReference>
<proteinExistence type="inferred from homology"/>
<evidence type="ECO:0000313" key="5">
    <source>
        <dbReference type="EMBL" id="WPK24949.1"/>
    </source>
</evidence>
<dbReference type="KEGG" id="asau:88173313"/>
<dbReference type="PANTHER" id="PTHR28141">
    <property type="entry name" value="2',3'-CYCLIC-NUCLEOTIDE 3'-PHOSPHODIESTERASE"/>
    <property type="match status" value="1"/>
</dbReference>
<name>A0AAX4H8Z4_9ASCO</name>
<comment type="function">
    <text evidence="1">Involved in the metabolism of ADP-ribose 1',2'-cyclic phosphate which is produced as a consequence of tRNA splicing.</text>
</comment>
<dbReference type="SUPFAM" id="SSF55144">
    <property type="entry name" value="LigT-like"/>
    <property type="match status" value="1"/>
</dbReference>
<evidence type="ECO:0000256" key="2">
    <source>
        <dbReference type="ARBA" id="ARBA00006037"/>
    </source>
</evidence>
<comment type="similarity">
    <text evidence="2">Belongs to the 2H phosphoesterase superfamily. CPD1 family.</text>
</comment>
<sequence length="242" mass="27410">MDSLATVFPDQPPKFEPHITISTNIAVDMDNAKDEVNRILSACSIALHSLPVESVHHDWIKLGKVTSQRLYFKKLYFLVLADSTLLLFSRIVREQFVCLPNRIALAEQVANPELFHKNSNGVVVRKKSKGRLRKSSNAEVPPANIDLQKIRSELAQEAAQWAAQEFEPHLSLVYSKLHPIDNALWRTIRTRVSDYLSIEDCDLDHWNIEGNGYSWEGGVLKLMLCEGDVSQWLVLGSVDLHV</sequence>
<dbReference type="Pfam" id="PF07823">
    <property type="entry name" value="CPDase"/>
    <property type="match status" value="1"/>
</dbReference>
<protein>
    <recommendedName>
        <fullName evidence="4">2',3'-cyclic-nucleotide 3'-phosphodiesterase</fullName>
        <ecNumber evidence="3">3.1.4.37</ecNumber>
    </recommendedName>
</protein>
<dbReference type="InterPro" id="IPR009097">
    <property type="entry name" value="Cyclic_Pdiesterase"/>
</dbReference>
<evidence type="ECO:0000256" key="3">
    <source>
        <dbReference type="ARBA" id="ARBA00012317"/>
    </source>
</evidence>
<dbReference type="InterPro" id="IPR012386">
    <property type="entry name" value="Cyclic-nucl_3Pdiesterase"/>
</dbReference>
<accession>A0AAX4H8Z4</accession>
<dbReference type="EMBL" id="CP138896">
    <property type="protein sequence ID" value="WPK24949.1"/>
    <property type="molecule type" value="Genomic_DNA"/>
</dbReference>
<dbReference type="PANTHER" id="PTHR28141:SF1">
    <property type="entry name" value="2',3'-CYCLIC-NUCLEOTIDE 3'-PHOSPHODIESTERASE"/>
    <property type="match status" value="1"/>
</dbReference>